<dbReference type="InterPro" id="IPR059018">
    <property type="entry name" value="HEAT_URB1"/>
</dbReference>
<dbReference type="InterPro" id="IPR016024">
    <property type="entry name" value="ARM-type_fold"/>
</dbReference>
<dbReference type="SUPFAM" id="SSF48371">
    <property type="entry name" value="ARM repeat"/>
    <property type="match status" value="1"/>
</dbReference>
<comment type="caution">
    <text evidence="5">The sequence shown here is derived from an EMBL/GenBank/DDBJ whole genome shotgun (WGS) entry which is preliminary data.</text>
</comment>
<accession>A0AAV3B8C8</accession>
<feature type="region of interest" description="Disordered" evidence="1">
    <location>
        <begin position="521"/>
        <end position="542"/>
    </location>
</feature>
<dbReference type="GO" id="GO:0000463">
    <property type="term" value="P:maturation of LSU-rRNA from tricistronic rRNA transcript (SSU-rRNA, 5.8S rRNA, LSU-rRNA)"/>
    <property type="evidence" value="ECO:0007669"/>
    <property type="project" value="TreeGrafter"/>
</dbReference>
<feature type="domain" description="URB1 N-terminal" evidence="2">
    <location>
        <begin position="77"/>
        <end position="392"/>
    </location>
</feature>
<dbReference type="InterPro" id="IPR032436">
    <property type="entry name" value="URB1_C"/>
</dbReference>
<feature type="region of interest" description="Disordered" evidence="1">
    <location>
        <begin position="2065"/>
        <end position="2091"/>
    </location>
</feature>
<feature type="compositionally biased region" description="Basic and acidic residues" evidence="1">
    <location>
        <begin position="15"/>
        <end position="24"/>
    </location>
</feature>
<feature type="domain" description="URB1 C-terminal" evidence="3">
    <location>
        <begin position="1664"/>
        <end position="1853"/>
    </location>
</feature>
<evidence type="ECO:0000256" key="1">
    <source>
        <dbReference type="SAM" id="MobiDB-lite"/>
    </source>
</evidence>
<gene>
    <name evidence="5" type="ORF">GDO54_002027</name>
</gene>
<name>A0AAV3B8C8_PYXAD</name>
<keyword evidence="6" id="KW-1185">Reference proteome</keyword>
<dbReference type="EMBL" id="DYDO01000001">
    <property type="protein sequence ID" value="DBA34472.1"/>
    <property type="molecule type" value="Genomic_DNA"/>
</dbReference>
<dbReference type="Pfam" id="PF26140">
    <property type="entry name" value="HEAT_URB1"/>
    <property type="match status" value="1"/>
</dbReference>
<reference evidence="5" key="1">
    <citation type="thesis" date="2020" institute="ProQuest LLC" country="789 East Eisenhower Parkway, Ann Arbor, MI, USA">
        <title>Comparative Genomics and Chromosome Evolution.</title>
        <authorList>
            <person name="Mudd A.B."/>
        </authorList>
    </citation>
    <scope>NUCLEOTIDE SEQUENCE</scope>
    <source>
        <strain evidence="5">1538</strain>
        <tissue evidence="5">Blood</tissue>
    </source>
</reference>
<dbReference type="Pfam" id="PF11707">
    <property type="entry name" value="Npa1"/>
    <property type="match status" value="1"/>
</dbReference>
<organism evidence="5 6">
    <name type="scientific">Pyxicephalus adspersus</name>
    <name type="common">African bullfrog</name>
    <dbReference type="NCBI Taxonomy" id="30357"/>
    <lineage>
        <taxon>Eukaryota</taxon>
        <taxon>Metazoa</taxon>
        <taxon>Chordata</taxon>
        <taxon>Craniata</taxon>
        <taxon>Vertebrata</taxon>
        <taxon>Euteleostomi</taxon>
        <taxon>Amphibia</taxon>
        <taxon>Batrachia</taxon>
        <taxon>Anura</taxon>
        <taxon>Neobatrachia</taxon>
        <taxon>Ranoidea</taxon>
        <taxon>Pyxicephalidae</taxon>
        <taxon>Pyxicephalinae</taxon>
        <taxon>Pyxicephalus</taxon>
    </lineage>
</organism>
<dbReference type="InterPro" id="IPR021714">
    <property type="entry name" value="URB1_N"/>
</dbReference>
<dbReference type="Proteomes" id="UP001181693">
    <property type="component" value="Unassembled WGS sequence"/>
</dbReference>
<evidence type="ECO:0000259" key="3">
    <source>
        <dbReference type="Pfam" id="PF16201"/>
    </source>
</evidence>
<feature type="compositionally biased region" description="Basic and acidic residues" evidence="1">
    <location>
        <begin position="521"/>
        <end position="536"/>
    </location>
</feature>
<feature type="compositionally biased region" description="Basic and acidic residues" evidence="1">
    <location>
        <begin position="2075"/>
        <end position="2091"/>
    </location>
</feature>
<dbReference type="PANTHER" id="PTHR13500">
    <property type="entry name" value="NUCLEOLAR PRERIBOSOMAL-ASSOCIATED PROTEIN 1"/>
    <property type="match status" value="1"/>
</dbReference>
<evidence type="ECO:0000259" key="4">
    <source>
        <dbReference type="Pfam" id="PF26140"/>
    </source>
</evidence>
<proteinExistence type="predicted"/>
<dbReference type="PANTHER" id="PTHR13500:SF0">
    <property type="entry name" value="NUCLEOLAR PRE-RIBOSOMAL-ASSOCIATED PROTEIN 1"/>
    <property type="match status" value="1"/>
</dbReference>
<feature type="domain" description="URB1 central HEAT repeat" evidence="4">
    <location>
        <begin position="623"/>
        <end position="728"/>
    </location>
</feature>
<evidence type="ECO:0000313" key="5">
    <source>
        <dbReference type="EMBL" id="DBA34472.1"/>
    </source>
</evidence>
<sequence length="2282" mass="259035">MGKRRRSSGGESSDTEPKKAKSPEVEFTGTLFKSLLKDPQTALKGLEQFITLARKLPSPHLYDVVEGYIKISVECIEVLKLLDGERRPETETMVIFQALEVILLRTASDLSHLGVAGVNIVKCILNSHMKLIYSCVYSETHRMCRISLNLLSAMVTQGPDCARDVFSHFDFNNKYLPTLLKKRDKQGRPDVRMAYIQFALSFLISGDNTTIVQILELKGFLSEIFFTGIKEDRISTINLLLSLLQTKVVQNKAITKTQKVRFFTSAILNHLASLYRFNGIVDVGTKDVQGTNDPKVAGKLMIRDLVHNFLMDLCCSLKHGINFYDPSLGTAARAGNLVLLQFLVGLKSATEDELVAELLVNILKVCPDLLNRYFKETQYSFVPRLKTAWLDNIKLLKKIYDAQPQVSVAFMTTEFVPLPRLTNMVMITTVAPVCNKNMLTQGLNVPNKIVKHTILSLISSILKRAELNINHCLKEEVWQKSDLYTPTTMADFAQRYREALSKLLPDINTIVATWQSLLKHKESGKEEEGKTPEGKTVDSSGDLPVLTEKEDDFQTTLVKTSLLQVLCLYQRVVPHLVSQSNFDFSKLLKGIVNEKGVREEVPPILQHQILQVALELPANKFTWFKVQDTPDAGGEKSVFYLLLKMFVTCNKAPLKTSTRLLIIKILRDSGVFEYTWQELELWLKCLDKVEENSKELVIQFLEQALVKLVSNPYPYTDKAADYVQEASVFQSNLGKQDSDTVSIPISHIDDVMDMVDVIVESSEGLDEEVGFNLEEDMIFQTFPFSAVVPVVLESRNRILTSGNDGHESVITYLVSALSDILHTQRDPLALCLMLQSYDKELQPMGASFVGCIQLHHFYNYYSLWLPQSARESPFPREEKSVMEVSELQGESSFNMLLKKTFVDGYIDDDFCQMLKNSASQVPQEELPLAVKHTLLCLKTTADNFNKYKKPTGSRLISVYLDLLGHLLCQYQQVENSRDANTQEVNEESELFTDGNNTLESPGNMILDIMLSAVFKHPVLESWFLALQRQSVPLHNLNPVSVKLLSSAMNQGLIQLLKSSAPLLQQSNNLHLLAKYFEAISISVLKELEECKKSPSKLSSQLEALQGLHPYMETTQLNELIIAILKLPEEFLLVDSTESTDQQINVYGKVLVELLRNSHQRKQCQEDLAFWVEHVRGVGRLLSSSAGTDLEPLVSDALQREPAFAHVVGVNVLTHCLDKMSPGALGVVAQLVQFSRTHQLQFELWCLKPGMEKILKKNMKTFVPLVNIYMKSREQFQSTQISKVSAAVLHILKDAFWNKLVKVALSTETSEQTSDQIALLSKLVTQCDTNNLTELLSELPNTLMKTSSTEKWALADCVWEAADRAGAIGCSWQRDLLAASMKCLTATYGTNKDREEVEQEAEAAILSRLRKLMPLVMEDVPTEWNSFVKAGLKYRYKDCTFLDTLCAGIEEWYEAGGPCTQGLVELSVVHMMVTQHSLFLPNFLRSREEDGSNSSSSNTLREKLVDLLRTIIRKCPSVCDKNHFAVLLGAYGGTLSVTDQKLLLLLQAYEKNKLSLTDFRLLLWGPAAVEHHKTRKSLGKSLWQQPTMEEILGLLNREKMMETVLNFPLHRKLISEPEKNTLYEDRSIEDLGKLYDPCFLLSLFSELLRPELIVDCVKFVEVNALGLTLAALSSYDYSMRAAANYVLGSFISHLEAARFRDKKQLQYLLDVVKNGIRQENLRLTFLLALYGARATQLILRPEEHMYIKINRFLLSHEYLDLKKVPDFYRLFYSFDNEHKVEREWILGLLSDGMRDKHCYELYDYQRIFMVVMAFYNSSLSDEASQNLVLEILLKASKVPKSAYELTRDHSLLPWIQNILEKRYVENKTLGNLITLVNNLWLTNLGNKEKAKPKEKKQDGMAEQEKFLPIHLVNEIFGVSMVLLRHIRTNLDGIYLRQYFSTLMSVLRYRSRVLKAFKEMGRFAVNEQVFSCKNALLLLHKWSTIEKDLNLQEKLGSLAKEYKVKELISIIKEKFRQPVPRHLRKKTVAALQEVTEQQHTSHLEESRNHVKSILMHWKPIIFNIPITPSQETGDDPDQAKEPPTEKDEQEKRTNSSALVCATACLVAKWIIKVEGEAALSTHDLYNSLKWLKSCIVPHSQVVQDLLRDGVWKSTLYKLYYRICSDPDSGLELLNLANQVMMDFSEAQNVSGDTYQAVKGLLFADHTNDSHKAAANFLASLYISDMWLGAKSPVMFNSYIEMVCEGADMNTLRLKQKTPKKKKKKEDQDAIVSLCRDISSALSRG</sequence>
<feature type="region of interest" description="Disordered" evidence="1">
    <location>
        <begin position="1"/>
        <end position="24"/>
    </location>
</feature>
<dbReference type="GO" id="GO:0005730">
    <property type="term" value="C:nucleolus"/>
    <property type="evidence" value="ECO:0007669"/>
    <property type="project" value="TreeGrafter"/>
</dbReference>
<dbReference type="GO" id="GO:0000466">
    <property type="term" value="P:maturation of 5.8S rRNA from tricistronic rRNA transcript (SSU-rRNA, 5.8S rRNA, LSU-rRNA)"/>
    <property type="evidence" value="ECO:0007669"/>
    <property type="project" value="TreeGrafter"/>
</dbReference>
<evidence type="ECO:0000313" key="6">
    <source>
        <dbReference type="Proteomes" id="UP001181693"/>
    </source>
</evidence>
<evidence type="ECO:0008006" key="7">
    <source>
        <dbReference type="Google" id="ProtNLM"/>
    </source>
</evidence>
<protein>
    <recommendedName>
        <fullName evidence="7">Nucleolar pre-ribosomal-associated protein 1</fullName>
    </recommendedName>
</protein>
<evidence type="ECO:0000259" key="2">
    <source>
        <dbReference type="Pfam" id="PF11707"/>
    </source>
</evidence>
<dbReference type="Pfam" id="PF16201">
    <property type="entry name" value="NopRA1"/>
    <property type="match status" value="1"/>
</dbReference>
<dbReference type="InterPro" id="IPR039844">
    <property type="entry name" value="URB1"/>
</dbReference>